<reference evidence="2 3" key="1">
    <citation type="submission" date="2019-12" db="EMBL/GenBank/DDBJ databases">
        <title>Genome sequencing and assembly of endphytes of Porphyra tenera.</title>
        <authorList>
            <person name="Park J.M."/>
            <person name="Shin R."/>
            <person name="Jo S.H."/>
        </authorList>
    </citation>
    <scope>NUCLEOTIDE SEQUENCE [LARGE SCALE GENOMIC DNA]</scope>
    <source>
        <strain evidence="2 3">GPM4</strain>
    </source>
</reference>
<evidence type="ECO:0008006" key="4">
    <source>
        <dbReference type="Google" id="ProtNLM"/>
    </source>
</evidence>
<dbReference type="PROSITE" id="PS51257">
    <property type="entry name" value="PROKAR_LIPOPROTEIN"/>
    <property type="match status" value="1"/>
</dbReference>
<dbReference type="EMBL" id="CP047656">
    <property type="protein sequence ID" value="QHJ13001.1"/>
    <property type="molecule type" value="Genomic_DNA"/>
</dbReference>
<dbReference type="OrthoDB" id="6386816at2"/>
<dbReference type="RefSeq" id="WP_160181138.1">
    <property type="nucleotide sequence ID" value="NZ_CP047656.1"/>
</dbReference>
<evidence type="ECO:0000313" key="3">
    <source>
        <dbReference type="Proteomes" id="UP000464524"/>
    </source>
</evidence>
<feature type="signal peptide" evidence="1">
    <location>
        <begin position="1"/>
        <end position="20"/>
    </location>
</feature>
<feature type="chain" id="PRO_5032610905" description="Lipoprotein" evidence="1">
    <location>
        <begin position="21"/>
        <end position="136"/>
    </location>
</feature>
<evidence type="ECO:0000313" key="2">
    <source>
        <dbReference type="EMBL" id="QHJ13001.1"/>
    </source>
</evidence>
<gene>
    <name evidence="2" type="ORF">FX988_03259</name>
</gene>
<dbReference type="AlphaFoldDB" id="A0A857JPM7"/>
<name>A0A857JPM7_9ALTE</name>
<keyword evidence="3" id="KW-1185">Reference proteome</keyword>
<organism evidence="2 3">
    <name type="scientific">Paraglaciecola mesophila</name>
    <dbReference type="NCBI Taxonomy" id="197222"/>
    <lineage>
        <taxon>Bacteria</taxon>
        <taxon>Pseudomonadati</taxon>
        <taxon>Pseudomonadota</taxon>
        <taxon>Gammaproteobacteria</taxon>
        <taxon>Alteromonadales</taxon>
        <taxon>Alteromonadaceae</taxon>
        <taxon>Paraglaciecola</taxon>
    </lineage>
</organism>
<dbReference type="KEGG" id="pmes:FX988_03259"/>
<proteinExistence type="predicted"/>
<keyword evidence="1" id="KW-0732">Signal</keyword>
<sequence>MKITYLLLLAPTLLFGCASLPPLDDGLTPFKGQPINHLFSVIGFPEDIELIDNEITYRYQIIRNHTDLVTETERATGLEGQDPLIAKTMMQPTQVNIECELTVITDTHKTIKRWRYKEAYKGCTPYREKLAANIKQ</sequence>
<dbReference type="Proteomes" id="UP000464524">
    <property type="component" value="Chromosome"/>
</dbReference>
<evidence type="ECO:0000256" key="1">
    <source>
        <dbReference type="SAM" id="SignalP"/>
    </source>
</evidence>
<accession>A0A857JPM7</accession>
<protein>
    <recommendedName>
        <fullName evidence="4">Lipoprotein</fullName>
    </recommendedName>
</protein>